<dbReference type="Pfam" id="PF25198">
    <property type="entry name" value="Spore_GerAC_N"/>
    <property type="match status" value="1"/>
</dbReference>
<evidence type="ECO:0000313" key="12">
    <source>
        <dbReference type="Proteomes" id="UP000001572"/>
    </source>
</evidence>
<evidence type="ECO:0000256" key="4">
    <source>
        <dbReference type="ARBA" id="ARBA00022729"/>
    </source>
</evidence>
<dbReference type="GO" id="GO:0016020">
    <property type="term" value="C:membrane"/>
    <property type="evidence" value="ECO:0007669"/>
    <property type="project" value="UniProtKB-SubCell"/>
</dbReference>
<dbReference type="PANTHER" id="PTHR35789">
    <property type="entry name" value="SPORE GERMINATION PROTEIN B3"/>
    <property type="match status" value="1"/>
</dbReference>
<keyword evidence="5" id="KW-0472">Membrane</keyword>
<dbReference type="eggNOG" id="ENOG502Z8GN">
    <property type="taxonomic scope" value="Bacteria"/>
</dbReference>
<evidence type="ECO:0000256" key="1">
    <source>
        <dbReference type="ARBA" id="ARBA00004635"/>
    </source>
</evidence>
<dbReference type="Pfam" id="PF05504">
    <property type="entry name" value="Spore_GerAC"/>
    <property type="match status" value="1"/>
</dbReference>
<evidence type="ECO:0000256" key="2">
    <source>
        <dbReference type="ARBA" id="ARBA00007886"/>
    </source>
</evidence>
<keyword evidence="3" id="KW-0309">Germination</keyword>
<accession>A6TWV2</accession>
<feature type="domain" description="Spore germination protein N-terminal" evidence="10">
    <location>
        <begin position="79"/>
        <end position="229"/>
    </location>
</feature>
<dbReference type="RefSeq" id="WP_012065558.1">
    <property type="nucleotide sequence ID" value="NC_009633.1"/>
</dbReference>
<keyword evidence="12" id="KW-1185">Reference proteome</keyword>
<gene>
    <name evidence="11" type="ordered locus">Amet_4599</name>
</gene>
<dbReference type="STRING" id="293826.Amet_4599"/>
<dbReference type="EMBL" id="CP000724">
    <property type="protein sequence ID" value="ABR50670.1"/>
    <property type="molecule type" value="Genomic_DNA"/>
</dbReference>
<evidence type="ECO:0000256" key="8">
    <source>
        <dbReference type="SAM" id="MobiDB-lite"/>
    </source>
</evidence>
<comment type="similarity">
    <text evidence="2">Belongs to the GerABKC lipoprotein family.</text>
</comment>
<organism evidence="11 12">
    <name type="scientific">Alkaliphilus metalliredigens (strain QYMF)</name>
    <dbReference type="NCBI Taxonomy" id="293826"/>
    <lineage>
        <taxon>Bacteria</taxon>
        <taxon>Bacillati</taxon>
        <taxon>Bacillota</taxon>
        <taxon>Clostridia</taxon>
        <taxon>Peptostreptococcales</taxon>
        <taxon>Natronincolaceae</taxon>
        <taxon>Alkaliphilus</taxon>
    </lineage>
</organism>
<dbReference type="KEGG" id="amt:Amet_4599"/>
<evidence type="ECO:0000259" key="10">
    <source>
        <dbReference type="Pfam" id="PF25198"/>
    </source>
</evidence>
<dbReference type="Proteomes" id="UP000001572">
    <property type="component" value="Chromosome"/>
</dbReference>
<comment type="subcellular location">
    <subcellularLocation>
        <location evidence="1">Membrane</location>
        <topology evidence="1">Lipid-anchor</topology>
    </subcellularLocation>
</comment>
<dbReference type="Gene3D" id="3.30.300.210">
    <property type="entry name" value="Nutrient germinant receptor protein C, domain 3"/>
    <property type="match status" value="1"/>
</dbReference>
<dbReference type="InterPro" id="IPR008844">
    <property type="entry name" value="Spore_GerAC-like"/>
</dbReference>
<evidence type="ECO:0000313" key="11">
    <source>
        <dbReference type="EMBL" id="ABR50670.1"/>
    </source>
</evidence>
<evidence type="ECO:0000256" key="7">
    <source>
        <dbReference type="ARBA" id="ARBA00023288"/>
    </source>
</evidence>
<dbReference type="PANTHER" id="PTHR35789:SF1">
    <property type="entry name" value="SPORE GERMINATION PROTEIN B3"/>
    <property type="match status" value="1"/>
</dbReference>
<protein>
    <submittedName>
        <fullName evidence="11">Spore germination B3 GerAC family protein</fullName>
    </submittedName>
</protein>
<dbReference type="InterPro" id="IPR046953">
    <property type="entry name" value="Spore_GerAC-like_C"/>
</dbReference>
<reference evidence="12" key="1">
    <citation type="journal article" date="2016" name="Genome Announc.">
        <title>Complete genome sequence of Alkaliphilus metalliredigens strain QYMF, an alkaliphilic and metal-reducing bacterium isolated from borax-contaminated leachate ponds.</title>
        <authorList>
            <person name="Hwang C."/>
            <person name="Copeland A."/>
            <person name="Lucas S."/>
            <person name="Lapidus A."/>
            <person name="Barry K."/>
            <person name="Detter J.C."/>
            <person name="Glavina Del Rio T."/>
            <person name="Hammon N."/>
            <person name="Israni S."/>
            <person name="Dalin E."/>
            <person name="Tice H."/>
            <person name="Pitluck S."/>
            <person name="Chertkov O."/>
            <person name="Brettin T."/>
            <person name="Bruce D."/>
            <person name="Han C."/>
            <person name="Schmutz J."/>
            <person name="Larimer F."/>
            <person name="Land M.L."/>
            <person name="Hauser L."/>
            <person name="Kyrpides N."/>
            <person name="Mikhailova N."/>
            <person name="Ye Q."/>
            <person name="Zhou J."/>
            <person name="Richardson P."/>
            <person name="Fields M.W."/>
        </authorList>
    </citation>
    <scope>NUCLEOTIDE SEQUENCE [LARGE SCALE GENOMIC DNA]</scope>
    <source>
        <strain evidence="12">QYMF</strain>
    </source>
</reference>
<keyword evidence="4" id="KW-0732">Signal</keyword>
<dbReference type="InterPro" id="IPR038501">
    <property type="entry name" value="Spore_GerAC_C_sf"/>
</dbReference>
<dbReference type="HOGENOM" id="CLU_051140_0_0_9"/>
<name>A6TWV2_ALKMQ</name>
<dbReference type="AlphaFoldDB" id="A6TWV2"/>
<dbReference type="InterPro" id="IPR057336">
    <property type="entry name" value="GerAC_N"/>
</dbReference>
<dbReference type="PROSITE" id="PS51257">
    <property type="entry name" value="PROKAR_LIPOPROTEIN"/>
    <property type="match status" value="1"/>
</dbReference>
<feature type="domain" description="Spore germination GerAC-like C-terminal" evidence="9">
    <location>
        <begin position="240"/>
        <end position="409"/>
    </location>
</feature>
<keyword evidence="7" id="KW-0449">Lipoprotein</keyword>
<evidence type="ECO:0000256" key="5">
    <source>
        <dbReference type="ARBA" id="ARBA00023136"/>
    </source>
</evidence>
<sequence>MRRKTIILLVFLITMVTLTGCWDVIESDKRAYVMSLGIDKYEPPSPGENEEEPAEEGGWRSEEEGGSVAVSTHAPRDTDRNRYTFTYALPSFAFIMGEGEEANIFYHTVGQNLYSASRILTTRLNRQVFFGHMQAIVIGEAVARDPKLFREILDAIERDPFISRRVDVTIASGNAKDVLTVEPNINPLTGEFIADIFRNKDRSPRSGGGIIGDVLQDLHRWGNTVIPRIIPGDGDIKVAGSAVIKNYQMVGWLGEIETRAVEIIRGTAQPGGLTVIHEGEEGHEHIVPIDLIYLSSQYKLDKTGDGIKITIDIETEGEIEQYFFNPEADLLDPNIIRELEGLVCEKLEMELGRTIEKLQQEFQVDVLAIDNYLRKYHPKLWNELEEDWEELYPNIEIVPNISTQIRRIGLTI</sequence>
<feature type="region of interest" description="Disordered" evidence="8">
    <location>
        <begin position="41"/>
        <end position="74"/>
    </location>
</feature>
<evidence type="ECO:0000259" key="9">
    <source>
        <dbReference type="Pfam" id="PF05504"/>
    </source>
</evidence>
<keyword evidence="6" id="KW-0564">Palmitate</keyword>
<dbReference type="GO" id="GO:0009847">
    <property type="term" value="P:spore germination"/>
    <property type="evidence" value="ECO:0007669"/>
    <property type="project" value="InterPro"/>
</dbReference>
<proteinExistence type="inferred from homology"/>
<evidence type="ECO:0000256" key="3">
    <source>
        <dbReference type="ARBA" id="ARBA00022544"/>
    </source>
</evidence>
<dbReference type="NCBIfam" id="TIGR02887">
    <property type="entry name" value="spore_ger_x_C"/>
    <property type="match status" value="1"/>
</dbReference>
<evidence type="ECO:0000256" key="6">
    <source>
        <dbReference type="ARBA" id="ARBA00023139"/>
    </source>
</evidence>